<comment type="caution">
    <text evidence="3">The sequence shown here is derived from an EMBL/GenBank/DDBJ whole genome shotgun (WGS) entry which is preliminary data.</text>
</comment>
<dbReference type="InterPro" id="IPR058017">
    <property type="entry name" value="At3g28540-like_C"/>
</dbReference>
<evidence type="ECO:0000313" key="4">
    <source>
        <dbReference type="Proteomes" id="UP000290289"/>
    </source>
</evidence>
<organism evidence="3 4">
    <name type="scientific">Malus domestica</name>
    <name type="common">Apple</name>
    <name type="synonym">Pyrus malus</name>
    <dbReference type="NCBI Taxonomy" id="3750"/>
    <lineage>
        <taxon>Eukaryota</taxon>
        <taxon>Viridiplantae</taxon>
        <taxon>Streptophyta</taxon>
        <taxon>Embryophyta</taxon>
        <taxon>Tracheophyta</taxon>
        <taxon>Spermatophyta</taxon>
        <taxon>Magnoliopsida</taxon>
        <taxon>eudicotyledons</taxon>
        <taxon>Gunneridae</taxon>
        <taxon>Pentapetalae</taxon>
        <taxon>rosids</taxon>
        <taxon>fabids</taxon>
        <taxon>Rosales</taxon>
        <taxon>Rosaceae</taxon>
        <taxon>Amygdaloideae</taxon>
        <taxon>Maleae</taxon>
        <taxon>Malus</taxon>
    </lineage>
</organism>
<sequence length="478" mass="54428">MKTMFSLNNPREMPTTVSSLFSAYASFAGSMMLVRSIARDLFPEPLSSYIFSKLSRLFSTPFSSITLVIEEFSGAARNQVYAAAEVYLRTINNITPSTHRLRVGKNIRQKTVSLALDNSGQLEDAFDNVNLTWRFKVRKEKSGAEQRQFELSFHKKHKDKVMESYFPYVLARADAIKEEQRVVQLYSRHLMSDTDFKGRCTWGSVNLEHPSTFDMMAMDPVTKRMIVEDLERFVRRREFYKKVGKAWKRGYLLYGSPGTGKSSLIAAMANYLKFDVYDLELTSIQNNNELRRVLLSMTNRSILVIEDIDCSVDIQNRESNKRSQDISQRSASNKLTLSGLLNFTDGLWSSCGDERIIVFTTNHKEQLDPALLRPAGFRILAANYLGIQENNRHRLCGEIEALIESTEITPAEVAEELMKSDDVNVALEGLVNLLKYININFMSYQFELGISNPSVAHMCPSNSIHPAESQSKNNHLIK</sequence>
<dbReference type="InterPro" id="IPR003960">
    <property type="entry name" value="ATPase_AAA_CS"/>
</dbReference>
<dbReference type="Pfam" id="PF14363">
    <property type="entry name" value="AAA_assoc"/>
    <property type="match status" value="1"/>
</dbReference>
<dbReference type="Proteomes" id="UP000290289">
    <property type="component" value="Chromosome 2"/>
</dbReference>
<name>A0A498KNV8_MALDO</name>
<evidence type="ECO:0000313" key="3">
    <source>
        <dbReference type="EMBL" id="RXI07385.1"/>
    </source>
</evidence>
<dbReference type="STRING" id="3750.A0A498KNV8"/>
<dbReference type="Gene3D" id="3.40.50.300">
    <property type="entry name" value="P-loop containing nucleotide triphosphate hydrolases"/>
    <property type="match status" value="1"/>
</dbReference>
<dbReference type="Pfam" id="PF25568">
    <property type="entry name" value="AAA_lid_At3g28540"/>
    <property type="match status" value="1"/>
</dbReference>
<proteinExistence type="predicted"/>
<dbReference type="InterPro" id="IPR027417">
    <property type="entry name" value="P-loop_NTPase"/>
</dbReference>
<protein>
    <recommendedName>
        <fullName evidence="2">AAA+ ATPase domain-containing protein</fullName>
    </recommendedName>
</protein>
<dbReference type="SUPFAM" id="SSF52540">
    <property type="entry name" value="P-loop containing nucleoside triphosphate hydrolases"/>
    <property type="match status" value="1"/>
</dbReference>
<evidence type="ECO:0000256" key="1">
    <source>
        <dbReference type="ARBA" id="ARBA00022801"/>
    </source>
</evidence>
<dbReference type="InterPro" id="IPR050747">
    <property type="entry name" value="Mitochondrial_chaperone_BCS1"/>
</dbReference>
<evidence type="ECO:0000259" key="2">
    <source>
        <dbReference type="SMART" id="SM00382"/>
    </source>
</evidence>
<keyword evidence="1" id="KW-0378">Hydrolase</keyword>
<dbReference type="InterPro" id="IPR025753">
    <property type="entry name" value="AAA_N_dom"/>
</dbReference>
<dbReference type="AlphaFoldDB" id="A0A498KNV8"/>
<reference evidence="3 4" key="1">
    <citation type="submission" date="2018-10" db="EMBL/GenBank/DDBJ databases">
        <title>A high-quality apple genome assembly.</title>
        <authorList>
            <person name="Hu J."/>
        </authorList>
    </citation>
    <scope>NUCLEOTIDE SEQUENCE [LARGE SCALE GENOMIC DNA]</scope>
    <source>
        <strain evidence="4">cv. HFTH1</strain>
        <tissue evidence="3">Young leaf</tissue>
    </source>
</reference>
<dbReference type="GO" id="GO:0005524">
    <property type="term" value="F:ATP binding"/>
    <property type="evidence" value="ECO:0007669"/>
    <property type="project" value="UniProtKB-KW"/>
</dbReference>
<keyword evidence="4" id="KW-1185">Reference proteome</keyword>
<dbReference type="GO" id="GO:0006950">
    <property type="term" value="P:response to stress"/>
    <property type="evidence" value="ECO:0007669"/>
    <property type="project" value="UniProtKB-ARBA"/>
</dbReference>
<dbReference type="PANTHER" id="PTHR23070">
    <property type="entry name" value="BCS1 AAA-TYPE ATPASE"/>
    <property type="match status" value="1"/>
</dbReference>
<dbReference type="PROSITE" id="PS00674">
    <property type="entry name" value="AAA"/>
    <property type="match status" value="1"/>
</dbReference>
<dbReference type="InterPro" id="IPR003593">
    <property type="entry name" value="AAA+_ATPase"/>
</dbReference>
<dbReference type="GO" id="GO:0016887">
    <property type="term" value="F:ATP hydrolysis activity"/>
    <property type="evidence" value="ECO:0007669"/>
    <property type="project" value="InterPro"/>
</dbReference>
<accession>A0A498KNV8</accession>
<dbReference type="SMART" id="SM00382">
    <property type="entry name" value="AAA"/>
    <property type="match status" value="1"/>
</dbReference>
<gene>
    <name evidence="3" type="ORF">DVH24_026521</name>
</gene>
<feature type="domain" description="AAA+ ATPase" evidence="2">
    <location>
        <begin position="247"/>
        <end position="386"/>
    </location>
</feature>
<dbReference type="EMBL" id="RDQH01000328">
    <property type="protein sequence ID" value="RXI07385.1"/>
    <property type="molecule type" value="Genomic_DNA"/>
</dbReference>